<keyword evidence="2" id="KW-0964">Secreted</keyword>
<comment type="similarity">
    <text evidence="2">Belongs to the fungal hydrophobin family.</text>
</comment>
<comment type="subcellular location">
    <subcellularLocation>
        <location evidence="2">Secreted</location>
        <location evidence="2">Cell wall</location>
    </subcellularLocation>
</comment>
<reference evidence="3" key="1">
    <citation type="journal article" date="2020" name="Stud. Mycol.">
        <title>101 Dothideomycetes genomes: a test case for predicting lifestyles and emergence of pathogens.</title>
        <authorList>
            <person name="Haridas S."/>
            <person name="Albert R."/>
            <person name="Binder M."/>
            <person name="Bloem J."/>
            <person name="Labutti K."/>
            <person name="Salamov A."/>
            <person name="Andreopoulos B."/>
            <person name="Baker S."/>
            <person name="Barry K."/>
            <person name="Bills G."/>
            <person name="Bluhm B."/>
            <person name="Cannon C."/>
            <person name="Castanera R."/>
            <person name="Culley D."/>
            <person name="Daum C."/>
            <person name="Ezra D."/>
            <person name="Gonzalez J."/>
            <person name="Henrissat B."/>
            <person name="Kuo A."/>
            <person name="Liang C."/>
            <person name="Lipzen A."/>
            <person name="Lutzoni F."/>
            <person name="Magnuson J."/>
            <person name="Mondo S."/>
            <person name="Nolan M."/>
            <person name="Ohm R."/>
            <person name="Pangilinan J."/>
            <person name="Park H.-J."/>
            <person name="Ramirez L."/>
            <person name="Alfaro M."/>
            <person name="Sun H."/>
            <person name="Tritt A."/>
            <person name="Yoshinaga Y."/>
            <person name="Zwiers L.-H."/>
            <person name="Turgeon B."/>
            <person name="Goodwin S."/>
            <person name="Spatafora J."/>
            <person name="Crous P."/>
            <person name="Grigoriev I."/>
        </authorList>
    </citation>
    <scope>NUCLEOTIDE SEQUENCE</scope>
    <source>
        <strain evidence="3">CBS 113979</strain>
    </source>
</reference>
<keyword evidence="2" id="KW-0134">Cell wall</keyword>
<protein>
    <recommendedName>
        <fullName evidence="2">Hydrophobin</fullName>
    </recommendedName>
</protein>
<evidence type="ECO:0000313" key="3">
    <source>
        <dbReference type="EMBL" id="KAF1982441.1"/>
    </source>
</evidence>
<name>A0A6G1GNE4_9PEZI</name>
<sequence length="89" mass="9331">MRFTILSAIFFALSAIALPTPTGGEGDEGDTCNESNQSMWCMSKTTGLLALPLLSLLNECSSNQQPVCCTGNTFTGLIAIGCTPINVNI</sequence>
<dbReference type="EMBL" id="ML977184">
    <property type="protein sequence ID" value="KAF1982441.1"/>
    <property type="molecule type" value="Genomic_DNA"/>
</dbReference>
<dbReference type="OrthoDB" id="4225815at2759"/>
<keyword evidence="2" id="KW-0732">Signal</keyword>
<organism evidence="3 4">
    <name type="scientific">Aulographum hederae CBS 113979</name>
    <dbReference type="NCBI Taxonomy" id="1176131"/>
    <lineage>
        <taxon>Eukaryota</taxon>
        <taxon>Fungi</taxon>
        <taxon>Dikarya</taxon>
        <taxon>Ascomycota</taxon>
        <taxon>Pezizomycotina</taxon>
        <taxon>Dothideomycetes</taxon>
        <taxon>Pleosporomycetidae</taxon>
        <taxon>Aulographales</taxon>
        <taxon>Aulographaceae</taxon>
    </lineage>
</organism>
<dbReference type="CDD" id="cd23507">
    <property type="entry name" value="hydrophobin_I"/>
    <property type="match status" value="1"/>
</dbReference>
<dbReference type="InterPro" id="IPR001338">
    <property type="entry name" value="Class_I_Hydrophobin"/>
</dbReference>
<evidence type="ECO:0000313" key="4">
    <source>
        <dbReference type="Proteomes" id="UP000800041"/>
    </source>
</evidence>
<keyword evidence="4" id="KW-1185">Reference proteome</keyword>
<dbReference type="GO" id="GO:0009277">
    <property type="term" value="C:fungal-type cell wall"/>
    <property type="evidence" value="ECO:0007669"/>
    <property type="project" value="InterPro"/>
</dbReference>
<gene>
    <name evidence="3" type="ORF">K402DRAFT_424548</name>
</gene>
<keyword evidence="1 2" id="KW-1015">Disulfide bond</keyword>
<evidence type="ECO:0000256" key="1">
    <source>
        <dbReference type="ARBA" id="ARBA00023157"/>
    </source>
</evidence>
<dbReference type="Proteomes" id="UP000800041">
    <property type="component" value="Unassembled WGS sequence"/>
</dbReference>
<feature type="chain" id="PRO_5026375332" description="Hydrophobin" evidence="2">
    <location>
        <begin position="25"/>
        <end position="89"/>
    </location>
</feature>
<evidence type="ECO:0000256" key="2">
    <source>
        <dbReference type="RuleBase" id="RU365009"/>
    </source>
</evidence>
<dbReference type="AlphaFoldDB" id="A0A6G1GNE4"/>
<dbReference type="Pfam" id="PF01185">
    <property type="entry name" value="Hydrophobin"/>
    <property type="match status" value="1"/>
</dbReference>
<accession>A0A6G1GNE4</accession>
<dbReference type="GO" id="GO:0005199">
    <property type="term" value="F:structural constituent of cell wall"/>
    <property type="evidence" value="ECO:0007669"/>
    <property type="project" value="InterPro"/>
</dbReference>
<proteinExistence type="inferred from homology"/>
<feature type="signal peptide" evidence="2">
    <location>
        <begin position="1"/>
        <end position="24"/>
    </location>
</feature>